<feature type="non-terminal residue" evidence="2">
    <location>
        <position position="80"/>
    </location>
</feature>
<evidence type="ECO:0000313" key="3">
    <source>
        <dbReference type="Proteomes" id="UP001208624"/>
    </source>
</evidence>
<dbReference type="AlphaFoldDB" id="A0AAP3A5G7"/>
<evidence type="ECO:0000256" key="1">
    <source>
        <dbReference type="SAM" id="MobiDB-lite"/>
    </source>
</evidence>
<protein>
    <submittedName>
        <fullName evidence="2">Helix-turn-helix domain-containing protein</fullName>
    </submittedName>
</protein>
<organism evidence="2 3">
    <name type="scientific">Escherichia coli</name>
    <dbReference type="NCBI Taxonomy" id="562"/>
    <lineage>
        <taxon>Bacteria</taxon>
        <taxon>Pseudomonadati</taxon>
        <taxon>Pseudomonadota</taxon>
        <taxon>Gammaproteobacteria</taxon>
        <taxon>Enterobacterales</taxon>
        <taxon>Enterobacteriaceae</taxon>
        <taxon>Escherichia</taxon>
    </lineage>
</organism>
<accession>A0AAP3A5G7</accession>
<feature type="region of interest" description="Disordered" evidence="1">
    <location>
        <begin position="1"/>
        <end position="49"/>
    </location>
</feature>
<gene>
    <name evidence="2" type="ORF">OFN31_33565</name>
</gene>
<feature type="non-terminal residue" evidence="2">
    <location>
        <position position="1"/>
    </location>
</feature>
<proteinExistence type="predicted"/>
<dbReference type="EMBL" id="JAOVKC010001715">
    <property type="protein sequence ID" value="MCV5626556.1"/>
    <property type="molecule type" value="Genomic_DNA"/>
</dbReference>
<feature type="compositionally biased region" description="Low complexity" evidence="1">
    <location>
        <begin position="12"/>
        <end position="25"/>
    </location>
</feature>
<feature type="compositionally biased region" description="Polar residues" evidence="1">
    <location>
        <begin position="28"/>
        <end position="41"/>
    </location>
</feature>
<evidence type="ECO:0000313" key="2">
    <source>
        <dbReference type="EMBL" id="MCV5626556.1"/>
    </source>
</evidence>
<name>A0AAP3A5G7_ECOLX</name>
<sequence>GRRSKAAAKTSQPAPQQEAPEQAEATQDDQPQGNKADSSSDNLDKVRSYRKFETERYVNDRLFRDGFLEVVSPAAVKLLG</sequence>
<comment type="caution">
    <text evidence="2">The sequence shown here is derived from an EMBL/GenBank/DDBJ whole genome shotgun (WGS) entry which is preliminary data.</text>
</comment>
<reference evidence="2" key="1">
    <citation type="submission" date="2023-06" db="EMBL/GenBank/DDBJ databases">
        <title>Deciphering the underlying mechanisms mediating the transmission of blaNDM gene from human to animals in China.</title>
        <authorList>
            <person name="Chen K."/>
            <person name="Chen S."/>
        </authorList>
    </citation>
    <scope>NUCLEOTIDE SEQUENCE</scope>
    <source>
        <strain evidence="2">1199</strain>
    </source>
</reference>
<dbReference type="Proteomes" id="UP001208624">
    <property type="component" value="Unassembled WGS sequence"/>
</dbReference>